<evidence type="ECO:0000313" key="1">
    <source>
        <dbReference type="EMBL" id="CAG7833031.1"/>
    </source>
</evidence>
<gene>
    <name evidence="1" type="ORF">AFUS01_LOCUS42683</name>
</gene>
<dbReference type="AlphaFoldDB" id="A0A8J2M507"/>
<comment type="caution">
    <text evidence="1">The sequence shown here is derived from an EMBL/GenBank/DDBJ whole genome shotgun (WGS) entry which is preliminary data.</text>
</comment>
<accession>A0A8J2M507</accession>
<name>A0A8J2M507_9HEXA</name>
<protein>
    <submittedName>
        <fullName evidence="1">Uncharacterized protein</fullName>
    </submittedName>
</protein>
<sequence length="29" mass="3135">GLQYLDSSRPNILLDPLAQAPSQALRHGC</sequence>
<evidence type="ECO:0000313" key="2">
    <source>
        <dbReference type="Proteomes" id="UP000708208"/>
    </source>
</evidence>
<feature type="non-terminal residue" evidence="1">
    <location>
        <position position="1"/>
    </location>
</feature>
<proteinExistence type="predicted"/>
<keyword evidence="2" id="KW-1185">Reference proteome</keyword>
<dbReference type="Proteomes" id="UP000708208">
    <property type="component" value="Unassembled WGS sequence"/>
</dbReference>
<organism evidence="1 2">
    <name type="scientific">Allacma fusca</name>
    <dbReference type="NCBI Taxonomy" id="39272"/>
    <lineage>
        <taxon>Eukaryota</taxon>
        <taxon>Metazoa</taxon>
        <taxon>Ecdysozoa</taxon>
        <taxon>Arthropoda</taxon>
        <taxon>Hexapoda</taxon>
        <taxon>Collembola</taxon>
        <taxon>Symphypleona</taxon>
        <taxon>Sminthuridae</taxon>
        <taxon>Allacma</taxon>
    </lineage>
</organism>
<reference evidence="1" key="1">
    <citation type="submission" date="2021-06" db="EMBL/GenBank/DDBJ databases">
        <authorList>
            <person name="Hodson N. C."/>
            <person name="Mongue J. A."/>
            <person name="Jaron S. K."/>
        </authorList>
    </citation>
    <scope>NUCLEOTIDE SEQUENCE</scope>
</reference>
<dbReference type="EMBL" id="CAJVCH010568187">
    <property type="protein sequence ID" value="CAG7833031.1"/>
    <property type="molecule type" value="Genomic_DNA"/>
</dbReference>